<dbReference type="Proteomes" id="UP001183794">
    <property type="component" value="Unassembled WGS sequence"/>
</dbReference>
<comment type="similarity">
    <text evidence="7">Belongs to the binding-protein-dependent transport system permease family.</text>
</comment>
<evidence type="ECO:0000259" key="9">
    <source>
        <dbReference type="PROSITE" id="PS50928"/>
    </source>
</evidence>
<keyword evidence="4 7" id="KW-0812">Transmembrane</keyword>
<dbReference type="PANTHER" id="PTHR30151">
    <property type="entry name" value="ALKANE SULFONATE ABC TRANSPORTER-RELATED, MEMBRANE SUBUNIT"/>
    <property type="match status" value="1"/>
</dbReference>
<feature type="transmembrane region" description="Helical" evidence="7">
    <location>
        <begin position="55"/>
        <end position="78"/>
    </location>
</feature>
<feature type="transmembrane region" description="Helical" evidence="7">
    <location>
        <begin position="110"/>
        <end position="134"/>
    </location>
</feature>
<feature type="transmembrane region" description="Helical" evidence="7">
    <location>
        <begin position="269"/>
        <end position="289"/>
    </location>
</feature>
<dbReference type="PANTHER" id="PTHR30151:SF25">
    <property type="entry name" value="TAURINE TRANSPORT SYSTEM PERMEASE PROTEIN TAUC"/>
    <property type="match status" value="1"/>
</dbReference>
<evidence type="ECO:0000256" key="5">
    <source>
        <dbReference type="ARBA" id="ARBA00022989"/>
    </source>
</evidence>
<dbReference type="EMBL" id="JAVDYJ010000001">
    <property type="protein sequence ID" value="MDR7347957.1"/>
    <property type="molecule type" value="Genomic_DNA"/>
</dbReference>
<feature type="transmembrane region" description="Helical" evidence="7">
    <location>
        <begin position="146"/>
        <end position="166"/>
    </location>
</feature>
<organism evidence="10 11">
    <name type="scientific">Enteractinococcus fodinae</name>
    <dbReference type="NCBI Taxonomy" id="684663"/>
    <lineage>
        <taxon>Bacteria</taxon>
        <taxon>Bacillati</taxon>
        <taxon>Actinomycetota</taxon>
        <taxon>Actinomycetes</taxon>
        <taxon>Micrococcales</taxon>
        <taxon>Micrococcaceae</taxon>
    </lineage>
</organism>
<dbReference type="PROSITE" id="PS50928">
    <property type="entry name" value="ABC_TM1"/>
    <property type="match status" value="1"/>
</dbReference>
<keyword evidence="2 7" id="KW-0813">Transport</keyword>
<gene>
    <name evidence="10" type="ORF">J2S62_002214</name>
</gene>
<feature type="compositionally biased region" description="Low complexity" evidence="8">
    <location>
        <begin position="1"/>
        <end position="10"/>
    </location>
</feature>
<evidence type="ECO:0000313" key="11">
    <source>
        <dbReference type="Proteomes" id="UP001183794"/>
    </source>
</evidence>
<evidence type="ECO:0000313" key="10">
    <source>
        <dbReference type="EMBL" id="MDR7347957.1"/>
    </source>
</evidence>
<feature type="transmembrane region" description="Helical" evidence="7">
    <location>
        <begin position="210"/>
        <end position="229"/>
    </location>
</feature>
<feature type="region of interest" description="Disordered" evidence="8">
    <location>
        <begin position="1"/>
        <end position="28"/>
    </location>
</feature>
<keyword evidence="5 7" id="KW-1133">Transmembrane helix</keyword>
<feature type="domain" description="ABC transmembrane type-1" evidence="9">
    <location>
        <begin position="106"/>
        <end position="290"/>
    </location>
</feature>
<dbReference type="Pfam" id="PF00528">
    <property type="entry name" value="BPD_transp_1"/>
    <property type="match status" value="1"/>
</dbReference>
<dbReference type="RefSeq" id="WP_310174693.1">
    <property type="nucleotide sequence ID" value="NZ_BAABHE010000002.1"/>
</dbReference>
<evidence type="ECO:0000256" key="8">
    <source>
        <dbReference type="SAM" id="MobiDB-lite"/>
    </source>
</evidence>
<feature type="transmembrane region" description="Helical" evidence="7">
    <location>
        <begin position="235"/>
        <end position="257"/>
    </location>
</feature>
<dbReference type="Gene3D" id="1.10.3720.10">
    <property type="entry name" value="MetI-like"/>
    <property type="match status" value="1"/>
</dbReference>
<proteinExistence type="inferred from homology"/>
<sequence length="308" mass="33415">MTETTNTTTNGVAGAASDGMDSGEQPGSLMTLPAATQHAIDTQQRKNRFLRRRDVLLSILTPIAFLVLWEVAAATGMIDSRVFSAPTLIFQTAFEMIRDGSLFVHSWATIYRLVLGFIIGAAVGIGMGLLMGLWRPLRAAFGPMFTALYALPMIAILPLLLLVFGLTETPRILAVAISVFFVLQINTTAAVIQIDAGVLEAARSYNARGWRLFTSVLLPASLPTILTGMRVAAGMAVTVVTAVEFVAANEGLGFLIWNSWQLFQPSVMYVGLVAVAILGAVVTFGLVWLERVVTPWKYARNKKRKKHS</sequence>
<keyword evidence="3" id="KW-1003">Cell membrane</keyword>
<evidence type="ECO:0000256" key="1">
    <source>
        <dbReference type="ARBA" id="ARBA00004651"/>
    </source>
</evidence>
<evidence type="ECO:0000256" key="7">
    <source>
        <dbReference type="RuleBase" id="RU363032"/>
    </source>
</evidence>
<dbReference type="InterPro" id="IPR000515">
    <property type="entry name" value="MetI-like"/>
</dbReference>
<keyword evidence="6 7" id="KW-0472">Membrane</keyword>
<name>A0ABU2B2W7_9MICC</name>
<evidence type="ECO:0000256" key="4">
    <source>
        <dbReference type="ARBA" id="ARBA00022692"/>
    </source>
</evidence>
<reference evidence="10 11" key="1">
    <citation type="submission" date="2023-07" db="EMBL/GenBank/DDBJ databases">
        <title>Sequencing the genomes of 1000 actinobacteria strains.</title>
        <authorList>
            <person name="Klenk H.-P."/>
        </authorList>
    </citation>
    <scope>NUCLEOTIDE SEQUENCE [LARGE SCALE GENOMIC DNA]</scope>
    <source>
        <strain evidence="10 11">DSM 22966</strain>
    </source>
</reference>
<keyword evidence="11" id="KW-1185">Reference proteome</keyword>
<evidence type="ECO:0000256" key="6">
    <source>
        <dbReference type="ARBA" id="ARBA00023136"/>
    </source>
</evidence>
<accession>A0ABU2B2W7</accession>
<protein>
    <submittedName>
        <fullName evidence="10">NitT/TauT family transport system permease protein</fullName>
    </submittedName>
</protein>
<evidence type="ECO:0000256" key="2">
    <source>
        <dbReference type="ARBA" id="ARBA00022448"/>
    </source>
</evidence>
<dbReference type="InterPro" id="IPR035906">
    <property type="entry name" value="MetI-like_sf"/>
</dbReference>
<dbReference type="SUPFAM" id="SSF161098">
    <property type="entry name" value="MetI-like"/>
    <property type="match status" value="1"/>
</dbReference>
<comment type="caution">
    <text evidence="10">The sequence shown here is derived from an EMBL/GenBank/DDBJ whole genome shotgun (WGS) entry which is preliminary data.</text>
</comment>
<evidence type="ECO:0000256" key="3">
    <source>
        <dbReference type="ARBA" id="ARBA00022475"/>
    </source>
</evidence>
<dbReference type="CDD" id="cd06261">
    <property type="entry name" value="TM_PBP2"/>
    <property type="match status" value="1"/>
</dbReference>
<comment type="subcellular location">
    <subcellularLocation>
        <location evidence="1 7">Cell membrane</location>
        <topology evidence="1 7">Multi-pass membrane protein</topology>
    </subcellularLocation>
</comment>
<feature type="transmembrane region" description="Helical" evidence="7">
    <location>
        <begin position="172"/>
        <end position="198"/>
    </location>
</feature>